<dbReference type="EMBL" id="MN558695">
    <property type="protein sequence ID" value="QHD64835.1"/>
    <property type="molecule type" value="Genomic_RNA"/>
</dbReference>
<reference evidence="2" key="1">
    <citation type="submission" date="2019-10" db="EMBL/GenBank/DDBJ databases">
        <title>The miscellaneous mycovirome associated to the plant pathogenic fungus Erysiphe necator.</title>
        <authorList>
            <person name="Rodriguez-Romero J."/>
            <person name="Chiapello M."/>
            <person name="Cordoba L."/>
            <person name="Turina M."/>
            <person name="Ayllon M.A."/>
        </authorList>
    </citation>
    <scope>NUCLEOTIDE SEQUENCE</scope>
    <source>
        <strain evidence="2">PMS-18_DN57271</strain>
    </source>
</reference>
<evidence type="ECO:0000256" key="1">
    <source>
        <dbReference type="SAM" id="Phobius"/>
    </source>
</evidence>
<protein>
    <submittedName>
        <fullName evidence="2">ORF-C</fullName>
    </submittedName>
</protein>
<keyword evidence="1" id="KW-1133">Transmembrane helix</keyword>
<accession>A0A7U3RD28</accession>
<keyword evidence="1" id="KW-0812">Transmembrane</keyword>
<sequence length="108" mass="12417">MSFYTWLSYKLSLERDSITGDFIYGSFARSSLDHYRTMEKWFRISKKKAERTVKSSFSWLSNSARSFARSFPKTSLAVTAAVATVGYIVCMGIAWSVAFKILKLIRLF</sequence>
<proteinExistence type="predicted"/>
<keyword evidence="1" id="KW-0472">Membrane</keyword>
<name>A0A7U3RD28_9VIRU</name>
<evidence type="ECO:0000313" key="2">
    <source>
        <dbReference type="EMBL" id="QHD64835.1"/>
    </source>
</evidence>
<feature type="transmembrane region" description="Helical" evidence="1">
    <location>
        <begin position="76"/>
        <end position="102"/>
    </location>
</feature>
<organism evidence="2">
    <name type="scientific">Erysiphe necator associated fusarivirus 1</name>
    <dbReference type="NCBI Taxonomy" id="2695354"/>
    <lineage>
        <taxon>Viruses</taxon>
        <taxon>Riboviria</taxon>
        <taxon>Orthornavirae</taxon>
        <taxon>Pisuviricota</taxon>
        <taxon>Duplopiviricetes</taxon>
        <taxon>Durnavirales</taxon>
        <taxon>Fusariviridae</taxon>
    </lineage>
</organism>